<evidence type="ECO:0000313" key="1">
    <source>
        <dbReference type="EMBL" id="GID67902.1"/>
    </source>
</evidence>
<dbReference type="EMBL" id="BOMH01000041">
    <property type="protein sequence ID" value="GID67902.1"/>
    <property type="molecule type" value="Genomic_DNA"/>
</dbReference>
<name>A0A919IME8_9ACTN</name>
<dbReference type="AlphaFoldDB" id="A0A919IME8"/>
<comment type="caution">
    <text evidence="1">The sequence shown here is derived from an EMBL/GenBank/DDBJ whole genome shotgun (WGS) entry which is preliminary data.</text>
</comment>
<proteinExistence type="predicted"/>
<gene>
    <name evidence="1" type="ORF">Acy02nite_57830</name>
</gene>
<protein>
    <submittedName>
        <fullName evidence="1">Uncharacterized protein</fullName>
    </submittedName>
</protein>
<evidence type="ECO:0000313" key="2">
    <source>
        <dbReference type="Proteomes" id="UP000619479"/>
    </source>
</evidence>
<reference evidence="1" key="1">
    <citation type="submission" date="2021-01" db="EMBL/GenBank/DDBJ databases">
        <title>Whole genome shotgun sequence of Actinoplanes cyaneus NBRC 14990.</title>
        <authorList>
            <person name="Komaki H."/>
            <person name="Tamura T."/>
        </authorList>
    </citation>
    <scope>NUCLEOTIDE SEQUENCE</scope>
    <source>
        <strain evidence="1">NBRC 14990</strain>
    </source>
</reference>
<accession>A0A919IME8</accession>
<keyword evidence="2" id="KW-1185">Reference proteome</keyword>
<dbReference type="Proteomes" id="UP000619479">
    <property type="component" value="Unassembled WGS sequence"/>
</dbReference>
<organism evidence="1 2">
    <name type="scientific">Actinoplanes cyaneus</name>
    <dbReference type="NCBI Taxonomy" id="52696"/>
    <lineage>
        <taxon>Bacteria</taxon>
        <taxon>Bacillati</taxon>
        <taxon>Actinomycetota</taxon>
        <taxon>Actinomycetes</taxon>
        <taxon>Micromonosporales</taxon>
        <taxon>Micromonosporaceae</taxon>
        <taxon>Actinoplanes</taxon>
    </lineage>
</organism>
<sequence>MARRYFVNERHGLRYERVAPHDLAGGQHNRPERMRLDDVGDLITLDAISGGQKQSKIRYVRHAAQPTEVVISRGAAVER</sequence>